<protein>
    <submittedName>
        <fullName evidence="1">Uncharacterized protein</fullName>
    </submittedName>
</protein>
<reference evidence="1" key="1">
    <citation type="journal article" date="2021" name="Microb. Physiol.">
        <title>Proteogenomic Insights into the Physiology of Marine, Sulfate-Reducing, Filamentous Desulfonema limicola and Desulfonema magnum.</title>
        <authorList>
            <person name="Schnaars V."/>
            <person name="Wohlbrand L."/>
            <person name="Scheve S."/>
            <person name="Hinrichs C."/>
            <person name="Reinhardt R."/>
            <person name="Rabus R."/>
        </authorList>
    </citation>
    <scope>NUCLEOTIDE SEQUENCE</scope>
    <source>
        <strain evidence="1">4be13</strain>
    </source>
</reference>
<proteinExistence type="predicted"/>
<dbReference type="EMBL" id="CP061800">
    <property type="protein sequence ID" value="QTA89179.1"/>
    <property type="molecule type" value="Genomic_DNA"/>
</dbReference>
<organism evidence="1 2">
    <name type="scientific">Desulfonema magnum</name>
    <dbReference type="NCBI Taxonomy" id="45655"/>
    <lineage>
        <taxon>Bacteria</taxon>
        <taxon>Pseudomonadati</taxon>
        <taxon>Thermodesulfobacteriota</taxon>
        <taxon>Desulfobacteria</taxon>
        <taxon>Desulfobacterales</taxon>
        <taxon>Desulfococcaceae</taxon>
        <taxon>Desulfonema</taxon>
    </lineage>
</organism>
<gene>
    <name evidence="1" type="ORF">dnm_052290</name>
</gene>
<dbReference type="Proteomes" id="UP000663722">
    <property type="component" value="Chromosome"/>
</dbReference>
<dbReference type="KEGG" id="dmm:dnm_052290"/>
<sequence>MTYFYKLFFQIFQVFFMKNSGNDYMKKNEAMIFVSALCSEP</sequence>
<keyword evidence="2" id="KW-1185">Reference proteome</keyword>
<evidence type="ECO:0000313" key="2">
    <source>
        <dbReference type="Proteomes" id="UP000663722"/>
    </source>
</evidence>
<dbReference type="AlphaFoldDB" id="A0A975BNX7"/>
<accession>A0A975BNX7</accession>
<name>A0A975BNX7_9BACT</name>
<evidence type="ECO:0000313" key="1">
    <source>
        <dbReference type="EMBL" id="QTA89179.1"/>
    </source>
</evidence>